<comment type="caution">
    <text evidence="1">The sequence shown here is derived from an EMBL/GenBank/DDBJ whole genome shotgun (WGS) entry which is preliminary data.</text>
</comment>
<evidence type="ECO:0000313" key="2">
    <source>
        <dbReference type="Proteomes" id="UP001430919"/>
    </source>
</evidence>
<organism evidence="1 2">
    <name type="scientific">Flavobacterium pisciphilum</name>
    <dbReference type="NCBI Taxonomy" id="2893755"/>
    <lineage>
        <taxon>Bacteria</taxon>
        <taxon>Pseudomonadati</taxon>
        <taxon>Bacteroidota</taxon>
        <taxon>Flavobacteriia</taxon>
        <taxon>Flavobacteriales</taxon>
        <taxon>Flavobacteriaceae</taxon>
        <taxon>Flavobacterium</taxon>
    </lineage>
</organism>
<protein>
    <submittedName>
        <fullName evidence="1">Uncharacterized protein</fullName>
    </submittedName>
</protein>
<dbReference type="EMBL" id="JAJJMO010000001">
    <property type="protein sequence ID" value="MCC9073567.1"/>
    <property type="molecule type" value="Genomic_DNA"/>
</dbReference>
<reference evidence="1" key="1">
    <citation type="submission" date="2021-11" db="EMBL/GenBank/DDBJ databases">
        <title>Description of novel Flavobacterium species.</title>
        <authorList>
            <person name="Saticioglu I.B."/>
            <person name="Ay H."/>
            <person name="Altun S."/>
            <person name="Duman M."/>
        </authorList>
    </citation>
    <scope>NUCLEOTIDE SEQUENCE</scope>
    <source>
        <strain evidence="1">F-65</strain>
    </source>
</reference>
<dbReference type="RefSeq" id="WP_229990483.1">
    <property type="nucleotide sequence ID" value="NZ_JAJJMO010000001.1"/>
</dbReference>
<gene>
    <name evidence="1" type="ORF">LNQ49_18475</name>
</gene>
<name>A0ABS8MXR0_9FLAO</name>
<dbReference type="Proteomes" id="UP001430919">
    <property type="component" value="Unassembled WGS sequence"/>
</dbReference>
<keyword evidence="2" id="KW-1185">Reference proteome</keyword>
<accession>A0ABS8MXR0</accession>
<proteinExistence type="predicted"/>
<evidence type="ECO:0000313" key="1">
    <source>
        <dbReference type="EMBL" id="MCC9073567.1"/>
    </source>
</evidence>
<sequence>MEKDLKIMNEFKIAMFELTQKGTVKTSLIEVPGGTFTRVSIIINNIKHHANNVDQMVATIQLRNQL</sequence>